<accession>A0A816BVQ8</accession>
<dbReference type="GO" id="GO:0005790">
    <property type="term" value="C:smooth endoplasmic reticulum"/>
    <property type="evidence" value="ECO:0007669"/>
    <property type="project" value="TreeGrafter"/>
</dbReference>
<feature type="domain" description="Ryanodine receptor Ryr" evidence="1">
    <location>
        <begin position="17"/>
        <end position="66"/>
    </location>
</feature>
<dbReference type="GO" id="GO:0033017">
    <property type="term" value="C:sarcoplasmic reticulum membrane"/>
    <property type="evidence" value="ECO:0007669"/>
    <property type="project" value="TreeGrafter"/>
</dbReference>
<dbReference type="Proteomes" id="UP000663855">
    <property type="component" value="Unassembled WGS sequence"/>
</dbReference>
<proteinExistence type="predicted"/>
<comment type="caution">
    <text evidence="2">The sequence shown here is derived from an EMBL/GenBank/DDBJ whole genome shotgun (WGS) entry which is preliminary data.</text>
</comment>
<dbReference type="GO" id="GO:0042383">
    <property type="term" value="C:sarcolemma"/>
    <property type="evidence" value="ECO:0007669"/>
    <property type="project" value="TreeGrafter"/>
</dbReference>
<evidence type="ECO:0000313" key="2">
    <source>
        <dbReference type="EMBL" id="CAF1616622.1"/>
    </source>
</evidence>
<dbReference type="PANTHER" id="PTHR46399:SF8">
    <property type="entry name" value="B30.2_SPRY DOMAIN-CONTAINING PROTEIN"/>
    <property type="match status" value="1"/>
</dbReference>
<dbReference type="Pfam" id="PF02026">
    <property type="entry name" value="RyR"/>
    <property type="match status" value="1"/>
</dbReference>
<dbReference type="GO" id="GO:0006941">
    <property type="term" value="P:striated muscle contraction"/>
    <property type="evidence" value="ECO:0007669"/>
    <property type="project" value="TreeGrafter"/>
</dbReference>
<dbReference type="InterPro" id="IPR003032">
    <property type="entry name" value="Ryanodine_rcpt"/>
</dbReference>
<reference evidence="2" key="1">
    <citation type="submission" date="2021-02" db="EMBL/GenBank/DDBJ databases">
        <authorList>
            <person name="Nowell W R."/>
        </authorList>
    </citation>
    <scope>NUCLEOTIDE SEQUENCE</scope>
</reference>
<dbReference type="EMBL" id="CAJNOV010018118">
    <property type="protein sequence ID" value="CAF1616622.1"/>
    <property type="molecule type" value="Genomic_DNA"/>
</dbReference>
<dbReference type="GO" id="GO:0005219">
    <property type="term" value="F:ryanodine-sensitive calcium-release channel activity"/>
    <property type="evidence" value="ECO:0007669"/>
    <property type="project" value="TreeGrafter"/>
</dbReference>
<dbReference type="Gene3D" id="1.10.490.160">
    <property type="match status" value="1"/>
</dbReference>
<dbReference type="AlphaFoldDB" id="A0A816BVQ8"/>
<sequence length="182" mass="21121">MSRIYEPSPADKLKSYAKIEKGSAYGGDIHSRLVPFEQLTDKEKQKDLRFYQDLIKYINTFGYRIDKNIGQENTYDSNLNPQNLLEYVERVATTMQNCKESSKYSLHETYRLTTKEVVLPLIEKYFDAHRNYFIIPPSLKPGIGYASVKEKEMCCSLFCKLELAFLLRQKITAFGDDDSITV</sequence>
<dbReference type="GO" id="GO:0014808">
    <property type="term" value="P:release of sequestered calcium ion into cytosol by sarcoplasmic reticulum"/>
    <property type="evidence" value="ECO:0007669"/>
    <property type="project" value="TreeGrafter"/>
</dbReference>
<organism evidence="2 3">
    <name type="scientific">Rotaria magnacalcarata</name>
    <dbReference type="NCBI Taxonomy" id="392030"/>
    <lineage>
        <taxon>Eukaryota</taxon>
        <taxon>Metazoa</taxon>
        <taxon>Spiralia</taxon>
        <taxon>Gnathifera</taxon>
        <taxon>Rotifera</taxon>
        <taxon>Eurotatoria</taxon>
        <taxon>Bdelloidea</taxon>
        <taxon>Philodinida</taxon>
        <taxon>Philodinidae</taxon>
        <taxon>Rotaria</taxon>
    </lineage>
</organism>
<gene>
    <name evidence="2" type="ORF">CJN711_LOCUS37295</name>
</gene>
<name>A0A816BVQ8_9BILA</name>
<dbReference type="GO" id="GO:0030018">
    <property type="term" value="C:Z disc"/>
    <property type="evidence" value="ECO:0007669"/>
    <property type="project" value="TreeGrafter"/>
</dbReference>
<dbReference type="GO" id="GO:0034704">
    <property type="term" value="C:calcium channel complex"/>
    <property type="evidence" value="ECO:0007669"/>
    <property type="project" value="TreeGrafter"/>
</dbReference>
<protein>
    <recommendedName>
        <fullName evidence="1">Ryanodine receptor Ryr domain-containing protein</fullName>
    </recommendedName>
</protein>
<evidence type="ECO:0000259" key="1">
    <source>
        <dbReference type="Pfam" id="PF02026"/>
    </source>
</evidence>
<evidence type="ECO:0000313" key="3">
    <source>
        <dbReference type="Proteomes" id="UP000663855"/>
    </source>
</evidence>
<dbReference type="InterPro" id="IPR015925">
    <property type="entry name" value="Ryanodine_IP3_receptor"/>
</dbReference>
<dbReference type="PANTHER" id="PTHR46399">
    <property type="entry name" value="B30.2/SPRY DOMAIN-CONTAINING PROTEIN"/>
    <property type="match status" value="1"/>
</dbReference>